<dbReference type="Proteomes" id="UP000035352">
    <property type="component" value="Chromosome"/>
</dbReference>
<dbReference type="InterPro" id="IPR010985">
    <property type="entry name" value="Ribbon_hlx_hlx"/>
</dbReference>
<dbReference type="EMBL" id="CP011371">
    <property type="protein sequence ID" value="AKJ29151.1"/>
    <property type="molecule type" value="Genomic_DNA"/>
</dbReference>
<dbReference type="SUPFAM" id="SSF47598">
    <property type="entry name" value="Ribbon-helix-helix"/>
    <property type="match status" value="1"/>
</dbReference>
<sequence>MSTTTIHLDDELKRRVANAAEQCGKTVDEFILDAIAQHVAQVEHDDEFHHLADRRWARLTAGGESVAWEQAKAYLEARARGEQPNRPAGRRRVR</sequence>
<dbReference type="InterPro" id="IPR014795">
    <property type="entry name" value="TacA_1-like"/>
</dbReference>
<dbReference type="OrthoDB" id="7062343at2"/>
<evidence type="ECO:0000313" key="3">
    <source>
        <dbReference type="EMBL" id="AKJ29151.1"/>
    </source>
</evidence>
<dbReference type="AlphaFoldDB" id="A0A0G3BP57"/>
<dbReference type="GO" id="GO:0006355">
    <property type="term" value="P:regulation of DNA-templated transcription"/>
    <property type="evidence" value="ECO:0007669"/>
    <property type="project" value="InterPro"/>
</dbReference>
<evidence type="ECO:0000313" key="4">
    <source>
        <dbReference type="Proteomes" id="UP000035352"/>
    </source>
</evidence>
<dbReference type="CDD" id="cd21631">
    <property type="entry name" value="RHH_CopG_NikR-like"/>
    <property type="match status" value="1"/>
</dbReference>
<comment type="similarity">
    <text evidence="2">Belongs to the TacA antitoxin family.</text>
</comment>
<gene>
    <name evidence="3" type="ORF">AAW51_2460</name>
</gene>
<organism evidence="3 4">
    <name type="scientific">Caldimonas brevitalea</name>
    <dbReference type="NCBI Taxonomy" id="413882"/>
    <lineage>
        <taxon>Bacteria</taxon>
        <taxon>Pseudomonadati</taxon>
        <taxon>Pseudomonadota</taxon>
        <taxon>Betaproteobacteria</taxon>
        <taxon>Burkholderiales</taxon>
        <taxon>Sphaerotilaceae</taxon>
        <taxon>Caldimonas</taxon>
    </lineage>
</organism>
<dbReference type="KEGG" id="pbh:AAW51_2460"/>
<keyword evidence="4" id="KW-1185">Reference proteome</keyword>
<name>A0A0G3BP57_9BURK</name>
<protein>
    <submittedName>
        <fullName evidence="3">CopG family transcriptional regulator</fullName>
    </submittedName>
</protein>
<proteinExistence type="inferred from homology"/>
<dbReference type="Pfam" id="PF08681">
    <property type="entry name" value="TacA1"/>
    <property type="match status" value="1"/>
</dbReference>
<reference evidence="3 4" key="1">
    <citation type="submission" date="2015-05" db="EMBL/GenBank/DDBJ databases">
        <authorList>
            <person name="Tang B."/>
            <person name="Yu Y."/>
        </authorList>
    </citation>
    <scope>NUCLEOTIDE SEQUENCE [LARGE SCALE GENOMIC DNA]</scope>
    <source>
        <strain evidence="3 4">DSM 7029</strain>
    </source>
</reference>
<dbReference type="RefSeq" id="WP_047194853.1">
    <property type="nucleotide sequence ID" value="NZ_CP011371.1"/>
</dbReference>
<keyword evidence="1" id="KW-1277">Toxin-antitoxin system</keyword>
<evidence type="ECO:0000256" key="2">
    <source>
        <dbReference type="ARBA" id="ARBA00049988"/>
    </source>
</evidence>
<dbReference type="Gene3D" id="1.20.5.780">
    <property type="entry name" value="Single helix bin"/>
    <property type="match status" value="1"/>
</dbReference>
<accession>A0A0G3BP57</accession>
<evidence type="ECO:0000256" key="1">
    <source>
        <dbReference type="ARBA" id="ARBA00022649"/>
    </source>
</evidence>
<dbReference type="STRING" id="413882.AAW51_2460"/>